<feature type="domain" description="Replication factor A C-terminal" evidence="2">
    <location>
        <begin position="361"/>
        <end position="483"/>
    </location>
</feature>
<dbReference type="Proteomes" id="UP001176961">
    <property type="component" value="Unassembled WGS sequence"/>
</dbReference>
<organism evidence="3 4">
    <name type="scientific">Cylicocyclus nassatus</name>
    <name type="common">Nematode worm</name>
    <dbReference type="NCBI Taxonomy" id="53992"/>
    <lineage>
        <taxon>Eukaryota</taxon>
        <taxon>Metazoa</taxon>
        <taxon>Ecdysozoa</taxon>
        <taxon>Nematoda</taxon>
        <taxon>Chromadorea</taxon>
        <taxon>Rhabditida</taxon>
        <taxon>Rhabditina</taxon>
        <taxon>Rhabditomorpha</taxon>
        <taxon>Strongyloidea</taxon>
        <taxon>Strongylidae</taxon>
        <taxon>Cylicocyclus</taxon>
    </lineage>
</organism>
<dbReference type="EMBL" id="CATQJL010000223">
    <property type="protein sequence ID" value="CAJ0598163.1"/>
    <property type="molecule type" value="Genomic_DNA"/>
</dbReference>
<dbReference type="Gene3D" id="2.40.50.140">
    <property type="entry name" value="Nucleic acid-binding proteins"/>
    <property type="match status" value="1"/>
</dbReference>
<reference evidence="3" key="1">
    <citation type="submission" date="2023-07" db="EMBL/GenBank/DDBJ databases">
        <authorList>
            <consortium name="CYATHOMIX"/>
        </authorList>
    </citation>
    <scope>NUCLEOTIDE SEQUENCE</scope>
    <source>
        <strain evidence="3">N/A</strain>
    </source>
</reference>
<feature type="compositionally biased region" description="Polar residues" evidence="1">
    <location>
        <begin position="42"/>
        <end position="51"/>
    </location>
</feature>
<sequence>MTPSQDIKDSFEESLKLPCSNSQETNTHKQLDAAPESHQTTKRSSNVVSTPFTEGQSLNNFSGFFTAGSKSEIRVSEDALNAARARLNSSPERNLLENGTAAVSPAFFPGFVTAGSNKVITVTPAALEAAQRCLNEISDPEVQLTGRVPNEENLDPSRNSATRANGVKRAANQPFTVKRPKRNQFSSPFRAPDMVKSPLPAGVSTVAATSGVSAVSTSSRITCIRELRSCKSISVDFLGIVVDGNAYSSHNGGVPRIKVADRYGECVSVEVHSSSIPSNMSRGSVISIEGALLRHQQDVISLTLTDTAFVDLEPSDPEADCLHRLFSTGLFDNLAEETFCFPNTSLRLIGRLKEYPGEVSSVMARITDINIDDAIYLGCTSCAQKVTPQLKGVVSCQHCGNNRARYLYNLDVELADFSGVTNVILSDDAAKKLIGRPAAALLKIGKEELQKKLNDLCFRPMLFRVILSNSKWMVDDCTQLDIAKFKPYLKDIAEQKGFKGAEY</sequence>
<dbReference type="InterPro" id="IPR013955">
    <property type="entry name" value="Rep_factor-A_C"/>
</dbReference>
<evidence type="ECO:0000256" key="1">
    <source>
        <dbReference type="SAM" id="MobiDB-lite"/>
    </source>
</evidence>
<evidence type="ECO:0000259" key="2">
    <source>
        <dbReference type="Pfam" id="PF08646"/>
    </source>
</evidence>
<dbReference type="Pfam" id="PF08646">
    <property type="entry name" value="Rep_fac-A_C"/>
    <property type="match status" value="1"/>
</dbReference>
<keyword evidence="4" id="KW-1185">Reference proteome</keyword>
<dbReference type="AlphaFoldDB" id="A0AA36GU44"/>
<accession>A0AA36GU44</accession>
<protein>
    <recommendedName>
        <fullName evidence="2">Replication factor A C-terminal domain-containing protein</fullName>
    </recommendedName>
</protein>
<dbReference type="SUPFAM" id="SSF50249">
    <property type="entry name" value="Nucleic acid-binding proteins"/>
    <property type="match status" value="1"/>
</dbReference>
<evidence type="ECO:0000313" key="3">
    <source>
        <dbReference type="EMBL" id="CAJ0598163.1"/>
    </source>
</evidence>
<name>A0AA36GU44_CYLNA</name>
<feature type="compositionally biased region" description="Basic and acidic residues" evidence="1">
    <location>
        <begin position="1"/>
        <end position="15"/>
    </location>
</feature>
<feature type="region of interest" description="Disordered" evidence="1">
    <location>
        <begin position="1"/>
        <end position="51"/>
    </location>
</feature>
<evidence type="ECO:0000313" key="4">
    <source>
        <dbReference type="Proteomes" id="UP001176961"/>
    </source>
</evidence>
<gene>
    <name evidence="3" type="ORF">CYNAS_LOCUS10146</name>
</gene>
<proteinExistence type="predicted"/>
<comment type="caution">
    <text evidence="3">The sequence shown here is derived from an EMBL/GenBank/DDBJ whole genome shotgun (WGS) entry which is preliminary data.</text>
</comment>
<dbReference type="InterPro" id="IPR012340">
    <property type="entry name" value="NA-bd_OB-fold"/>
</dbReference>